<feature type="non-terminal residue" evidence="5">
    <location>
        <position position="81"/>
    </location>
</feature>
<evidence type="ECO:0000256" key="2">
    <source>
        <dbReference type="ARBA" id="ARBA00022448"/>
    </source>
</evidence>
<protein>
    <submittedName>
        <fullName evidence="5">ABC transporter permease</fullName>
    </submittedName>
</protein>
<dbReference type="GO" id="GO:0005886">
    <property type="term" value="C:plasma membrane"/>
    <property type="evidence" value="ECO:0007669"/>
    <property type="project" value="UniProtKB-SubCell"/>
</dbReference>
<gene>
    <name evidence="5" type="ORF">E6H01_11715</name>
</gene>
<name>A0A537KT96_9BACT</name>
<comment type="subcellular location">
    <subcellularLocation>
        <location evidence="1">Cell membrane</location>
        <topology evidence="1">Multi-pass membrane protein</topology>
    </subcellularLocation>
</comment>
<dbReference type="AlphaFoldDB" id="A0A537KT96"/>
<evidence type="ECO:0000259" key="4">
    <source>
        <dbReference type="Pfam" id="PF19300"/>
    </source>
</evidence>
<evidence type="ECO:0000256" key="3">
    <source>
        <dbReference type="ARBA" id="ARBA00022475"/>
    </source>
</evidence>
<evidence type="ECO:0000313" key="6">
    <source>
        <dbReference type="Proteomes" id="UP000319353"/>
    </source>
</evidence>
<comment type="caution">
    <text evidence="5">The sequence shown here is derived from an EMBL/GenBank/DDBJ whole genome shotgun (WGS) entry which is preliminary data.</text>
</comment>
<keyword evidence="2" id="KW-0813">Transport</keyword>
<keyword evidence="3" id="KW-0472">Membrane</keyword>
<dbReference type="PANTHER" id="PTHR43163">
    <property type="entry name" value="DIPEPTIDE TRANSPORT SYSTEM PERMEASE PROTEIN DPPB-RELATED"/>
    <property type="match status" value="1"/>
</dbReference>
<accession>A0A537KT96</accession>
<organism evidence="5 6">
    <name type="scientific">Candidatus Segetimicrobium genomatis</name>
    <dbReference type="NCBI Taxonomy" id="2569760"/>
    <lineage>
        <taxon>Bacteria</taxon>
        <taxon>Bacillati</taxon>
        <taxon>Candidatus Sysuimicrobiota</taxon>
        <taxon>Candidatus Sysuimicrobiia</taxon>
        <taxon>Candidatus Sysuimicrobiales</taxon>
        <taxon>Candidatus Segetimicrobiaceae</taxon>
        <taxon>Candidatus Segetimicrobium</taxon>
    </lineage>
</organism>
<evidence type="ECO:0000313" key="5">
    <source>
        <dbReference type="EMBL" id="TMI98963.1"/>
    </source>
</evidence>
<proteinExistence type="predicted"/>
<dbReference type="EMBL" id="VBAL01000150">
    <property type="protein sequence ID" value="TMI98963.1"/>
    <property type="molecule type" value="Genomic_DNA"/>
</dbReference>
<keyword evidence="3" id="KW-1003">Cell membrane</keyword>
<feature type="domain" description="ABC transporter type 1 GsiC-like N-terminal" evidence="4">
    <location>
        <begin position="1"/>
        <end position="75"/>
    </location>
</feature>
<dbReference type="Proteomes" id="UP000319353">
    <property type="component" value="Unassembled WGS sequence"/>
</dbReference>
<dbReference type="Pfam" id="PF19300">
    <property type="entry name" value="BPD_transp_1_N"/>
    <property type="match status" value="1"/>
</dbReference>
<evidence type="ECO:0000256" key="1">
    <source>
        <dbReference type="ARBA" id="ARBA00004651"/>
    </source>
</evidence>
<sequence length="81" mass="8967">MSRYVLTRIASMGLVLLGVSVLTFFIAHVVPADPVLAALGEHAREDQIRSYRHAYGLDRPVGVQYLIYVHRLLAGDFGISI</sequence>
<dbReference type="InterPro" id="IPR045621">
    <property type="entry name" value="BPD_transp_1_N"/>
</dbReference>
<reference evidence="5 6" key="1">
    <citation type="journal article" date="2019" name="Nat. Microbiol.">
        <title>Mediterranean grassland soil C-N compound turnover is dependent on rainfall and depth, and is mediated by genomically divergent microorganisms.</title>
        <authorList>
            <person name="Diamond S."/>
            <person name="Andeer P.F."/>
            <person name="Li Z."/>
            <person name="Crits-Christoph A."/>
            <person name="Burstein D."/>
            <person name="Anantharaman K."/>
            <person name="Lane K.R."/>
            <person name="Thomas B.C."/>
            <person name="Pan C."/>
            <person name="Northen T.R."/>
            <person name="Banfield J.F."/>
        </authorList>
    </citation>
    <scope>NUCLEOTIDE SEQUENCE [LARGE SCALE GENOMIC DNA]</scope>
    <source>
        <strain evidence="5">NP_4</strain>
    </source>
</reference>
<dbReference type="PANTHER" id="PTHR43163:SF6">
    <property type="entry name" value="DIPEPTIDE TRANSPORT SYSTEM PERMEASE PROTEIN DPPB-RELATED"/>
    <property type="match status" value="1"/>
</dbReference>